<dbReference type="PANTHER" id="PTHR33103">
    <property type="entry name" value="OS01G0153900 PROTEIN"/>
    <property type="match status" value="1"/>
</dbReference>
<protein>
    <recommendedName>
        <fullName evidence="3">DUF674 family protein</fullName>
    </recommendedName>
</protein>
<dbReference type="AlphaFoldDB" id="A0A396GZ36"/>
<dbReference type="InterPro" id="IPR007750">
    <property type="entry name" value="DUF674"/>
</dbReference>
<dbReference type="Gramene" id="rna40844">
    <property type="protein sequence ID" value="RHN46362.1"/>
    <property type="gene ID" value="gene40844"/>
</dbReference>
<reference evidence="2" key="1">
    <citation type="journal article" date="2018" name="Nat. Plants">
        <title>Whole-genome landscape of Medicago truncatula symbiotic genes.</title>
        <authorList>
            <person name="Pecrix Y."/>
            <person name="Gamas P."/>
            <person name="Carrere S."/>
        </authorList>
    </citation>
    <scope>NUCLEOTIDE SEQUENCE</scope>
    <source>
        <tissue evidence="2">Leaves</tissue>
    </source>
</reference>
<evidence type="ECO:0000256" key="1">
    <source>
        <dbReference type="SAM" id="MobiDB-lite"/>
    </source>
</evidence>
<dbReference type="EMBL" id="PSQE01000007">
    <property type="protein sequence ID" value="RHN46362.1"/>
    <property type="molecule type" value="Genomic_DNA"/>
</dbReference>
<evidence type="ECO:0008006" key="3">
    <source>
        <dbReference type="Google" id="ProtNLM"/>
    </source>
</evidence>
<evidence type="ECO:0000313" key="2">
    <source>
        <dbReference type="EMBL" id="RHN46362.1"/>
    </source>
</evidence>
<feature type="compositionally biased region" description="Basic residues" evidence="1">
    <location>
        <begin position="562"/>
        <end position="573"/>
    </location>
</feature>
<dbReference type="PANTHER" id="PTHR33103:SF27">
    <property type="entry name" value="OS04G0594700 PROTEIN"/>
    <property type="match status" value="1"/>
</dbReference>
<feature type="region of interest" description="Disordered" evidence="1">
    <location>
        <begin position="545"/>
        <end position="573"/>
    </location>
</feature>
<gene>
    <name evidence="2" type="ORF">MtrunA17_Chr7g0241421</name>
</gene>
<organism evidence="2">
    <name type="scientific">Medicago truncatula</name>
    <name type="common">Barrel medic</name>
    <name type="synonym">Medicago tribuloides</name>
    <dbReference type="NCBI Taxonomy" id="3880"/>
    <lineage>
        <taxon>Eukaryota</taxon>
        <taxon>Viridiplantae</taxon>
        <taxon>Streptophyta</taxon>
        <taxon>Embryophyta</taxon>
        <taxon>Tracheophyta</taxon>
        <taxon>Spermatophyta</taxon>
        <taxon>Magnoliopsida</taxon>
        <taxon>eudicotyledons</taxon>
        <taxon>Gunneridae</taxon>
        <taxon>Pentapetalae</taxon>
        <taxon>rosids</taxon>
        <taxon>fabids</taxon>
        <taxon>Fabales</taxon>
        <taxon>Fabaceae</taxon>
        <taxon>Papilionoideae</taxon>
        <taxon>50 kb inversion clade</taxon>
        <taxon>NPAAA clade</taxon>
        <taxon>Hologalegina</taxon>
        <taxon>IRL clade</taxon>
        <taxon>Trifolieae</taxon>
        <taxon>Medicago</taxon>
    </lineage>
</organism>
<dbReference type="Proteomes" id="UP000265566">
    <property type="component" value="Chromosome 7"/>
</dbReference>
<accession>A0A396GZ36</accession>
<proteinExistence type="predicted"/>
<name>A0A396GZ36_MEDTR</name>
<comment type="caution">
    <text evidence="2">The sequence shown here is derived from an EMBL/GenBank/DDBJ whole genome shotgun (WGS) entry which is preliminary data.</text>
</comment>
<dbReference type="Pfam" id="PF05056">
    <property type="entry name" value="DUF674"/>
    <property type="match status" value="1"/>
</dbReference>
<sequence>MASIQTESVEQVDNVRLRILVDKEKNKVVYAEAGKDFVDALFSFLTLPLGTIARFVAKDSNIEAVKFGSISSLYQSVSNLDQQYLSSLTCKEMLLQPRNSMEDYCRQLKLNIDDTERLQYFVCENWDCRRKVSGCLLSFFRNQKCYCGKVMNREVFPKFFNIENGFVKENATFIISDDLCVMPNVFGASLNLLQKLGVETIDAIEEQAVVDLLKLSLISKTPLTDFFLRKSQSVDNLNLRNNIEFLIGDLPSDEDRQMSVKVTLRKTNEQILFVEAGDDFIDFVFSFLTFPLGGVLHMLQGFSSLSSIDNLYKSFSDLSPDIYLMSEGLKDKLCKPLIAPQFELKNPILPIGAAFLPVNYCHTYYDYTRMRYTDLTKEMVYSNYNRIHEEKHVPFKVVDPKSSNAKSSYAKGPSMYMVTDDLCVSPMSSISTMSLLKRSKVPLSDLEERVIKIGVKEGLSILKASLTSASALTNGLNQLIRTVKDIQVSTSAFSAPEDGAGPESNFEALGINNASSLSVQLPDCSSGTQVLQVPTATLVEELPLPPKIQEKENKTPALALRRSTRKRKASDNA</sequence>